<dbReference type="SUPFAM" id="SSF52210">
    <property type="entry name" value="Succinyl-CoA synthetase domains"/>
    <property type="match status" value="1"/>
</dbReference>
<keyword evidence="1" id="KW-0472">Membrane</keyword>
<dbReference type="GO" id="GO:0016829">
    <property type="term" value="F:lyase activity"/>
    <property type="evidence" value="ECO:0007669"/>
    <property type="project" value="UniProtKB-KW"/>
</dbReference>
<protein>
    <submittedName>
        <fullName evidence="3">ATP citrate lyase beta subunit</fullName>
    </submittedName>
</protein>
<accession>A0A0J8RAN2</accession>
<evidence type="ECO:0000313" key="4">
    <source>
        <dbReference type="Proteomes" id="UP000054559"/>
    </source>
</evidence>
<feature type="transmembrane region" description="Helical" evidence="1">
    <location>
        <begin position="20"/>
        <end position="43"/>
    </location>
</feature>
<dbReference type="Proteomes" id="UP000054559">
    <property type="component" value="Unassembled WGS sequence"/>
</dbReference>
<evidence type="ECO:0000313" key="3">
    <source>
        <dbReference type="EMBL" id="KMU80933.1"/>
    </source>
</evidence>
<dbReference type="InterPro" id="IPR032263">
    <property type="entry name" value="Citrate-bd"/>
</dbReference>
<dbReference type="AlphaFoldDB" id="A0A0J8RAN2"/>
<reference evidence="4" key="1">
    <citation type="journal article" date="2010" name="Genome Res.">
        <title>Population genomic sequencing of Coccidioides fungi reveals recent hybridization and transposon control.</title>
        <authorList>
            <person name="Neafsey D.E."/>
            <person name="Barker B.M."/>
            <person name="Sharpton T.J."/>
            <person name="Stajich J.E."/>
            <person name="Park D.J."/>
            <person name="Whiston E."/>
            <person name="Hung C.-Y."/>
            <person name="McMahan C."/>
            <person name="White J."/>
            <person name="Sykes S."/>
            <person name="Heiman D."/>
            <person name="Young S."/>
            <person name="Zeng Q."/>
            <person name="Abouelleil A."/>
            <person name="Aftuck L."/>
            <person name="Bessette D."/>
            <person name="Brown A."/>
            <person name="FitzGerald M."/>
            <person name="Lui A."/>
            <person name="Macdonald J.P."/>
            <person name="Priest M."/>
            <person name="Orbach M.J."/>
            <person name="Galgiani J.N."/>
            <person name="Kirkland T.N."/>
            <person name="Cole G.T."/>
            <person name="Birren B.W."/>
            <person name="Henn M.R."/>
            <person name="Taylor J.W."/>
            <person name="Rounsley S.D."/>
        </authorList>
    </citation>
    <scope>NUCLEOTIDE SEQUENCE [LARGE SCALE GENOMIC DNA]</scope>
    <source>
        <strain evidence="4">RMSCC 3703</strain>
    </source>
</reference>
<keyword evidence="1" id="KW-1133">Transmembrane helix</keyword>
<keyword evidence="1" id="KW-0812">Transmembrane</keyword>
<dbReference type="Gene3D" id="3.40.50.261">
    <property type="entry name" value="Succinyl-CoA synthetase domains"/>
    <property type="match status" value="1"/>
</dbReference>
<keyword evidence="3" id="KW-0456">Lyase</keyword>
<dbReference type="InterPro" id="IPR016102">
    <property type="entry name" value="Succinyl-CoA_synth-like"/>
</dbReference>
<proteinExistence type="predicted"/>
<dbReference type="EMBL" id="DS268194">
    <property type="protein sequence ID" value="KMU80933.1"/>
    <property type="molecule type" value="Genomic_DNA"/>
</dbReference>
<evidence type="ECO:0000259" key="2">
    <source>
        <dbReference type="Pfam" id="PF16114"/>
    </source>
</evidence>
<gene>
    <name evidence="3" type="ORF">CISG_08829</name>
</gene>
<name>A0A0J8RAN2_COCIT</name>
<evidence type="ECO:0000256" key="1">
    <source>
        <dbReference type="SAM" id="Phobius"/>
    </source>
</evidence>
<feature type="domain" description="ATP-citrate synthase citrate-binding" evidence="2">
    <location>
        <begin position="1"/>
        <end position="50"/>
    </location>
</feature>
<dbReference type="Pfam" id="PF16114">
    <property type="entry name" value="Citrate_bind"/>
    <property type="match status" value="1"/>
</dbReference>
<organism evidence="3 4">
    <name type="scientific">Coccidioides immitis RMSCC 3703</name>
    <dbReference type="NCBI Taxonomy" id="454286"/>
    <lineage>
        <taxon>Eukaryota</taxon>
        <taxon>Fungi</taxon>
        <taxon>Dikarya</taxon>
        <taxon>Ascomycota</taxon>
        <taxon>Pezizomycotina</taxon>
        <taxon>Eurotiomycetes</taxon>
        <taxon>Eurotiomycetidae</taxon>
        <taxon>Onygenales</taxon>
        <taxon>Onygenaceae</taxon>
        <taxon>Coccidioides</taxon>
    </lineage>
</organism>
<sequence length="55" mass="5676">MDAKTGASLKLTVLNSTGRIWTLVAGGGASVVYADAIASAGFVSELANYDRQLLM</sequence>
<dbReference type="STRING" id="454286.A0A0J8RAN2"/>